<dbReference type="Pfam" id="PF17384">
    <property type="entry name" value="DUF150_C"/>
    <property type="match status" value="1"/>
</dbReference>
<dbReference type="NCBIfam" id="NF000927">
    <property type="entry name" value="PRK00092.1-1"/>
    <property type="match status" value="1"/>
</dbReference>
<dbReference type="EMBL" id="FQWZ01000005">
    <property type="protein sequence ID" value="SHH06986.1"/>
    <property type="molecule type" value="Genomic_DNA"/>
</dbReference>
<protein>
    <recommendedName>
        <fullName evidence="3">Ribosome maturation factor RimP</fullName>
    </recommendedName>
</protein>
<feature type="domain" description="Ribosome maturation factor RimP C-terminal" evidence="5">
    <location>
        <begin position="84"/>
        <end position="149"/>
    </location>
</feature>
<feature type="domain" description="Ribosome maturation factor RimP N-terminal" evidence="4">
    <location>
        <begin position="9"/>
        <end position="81"/>
    </location>
</feature>
<dbReference type="InterPro" id="IPR003728">
    <property type="entry name" value="Ribosome_maturation_RimP"/>
</dbReference>
<dbReference type="InterPro" id="IPR035956">
    <property type="entry name" value="RimP_N_sf"/>
</dbReference>
<dbReference type="RefSeq" id="WP_072897891.1">
    <property type="nucleotide sequence ID" value="NZ_FQWZ01000005.1"/>
</dbReference>
<keyword evidence="7" id="KW-1185">Reference proteome</keyword>
<dbReference type="PANTHER" id="PTHR33867">
    <property type="entry name" value="RIBOSOME MATURATION FACTOR RIMP"/>
    <property type="match status" value="1"/>
</dbReference>
<keyword evidence="2 3" id="KW-0690">Ribosome biogenesis</keyword>
<dbReference type="PANTHER" id="PTHR33867:SF1">
    <property type="entry name" value="RIBOSOME MATURATION FACTOR RIMP"/>
    <property type="match status" value="1"/>
</dbReference>
<dbReference type="GO" id="GO:0006412">
    <property type="term" value="P:translation"/>
    <property type="evidence" value="ECO:0007669"/>
    <property type="project" value="TreeGrafter"/>
</dbReference>
<dbReference type="SUPFAM" id="SSF75420">
    <property type="entry name" value="YhbC-like, N-terminal domain"/>
    <property type="match status" value="1"/>
</dbReference>
<dbReference type="InterPro" id="IPR036847">
    <property type="entry name" value="RimP_C_sf"/>
</dbReference>
<gene>
    <name evidence="3" type="primary">rimP</name>
    <name evidence="6" type="ORF">SAMN04488068_2403</name>
</gene>
<dbReference type="CDD" id="cd01734">
    <property type="entry name" value="YlxS_C"/>
    <property type="match status" value="1"/>
</dbReference>
<dbReference type="Gene3D" id="3.30.300.70">
    <property type="entry name" value="RimP-like superfamily, N-terminal"/>
    <property type="match status" value="1"/>
</dbReference>
<sequence>MLRDRLQELLEPVITDLGYELVLLEFAPSTGYAMLRLFIDSPEGITVEDCTAVSREVAGVLDVEDPISSPYQLEVSSPGLDRPLTRPEHFVRFAGEEARVQLLAPVNGRKRYTGVIAGSSDEAVTLTTELGDVVLPYATIERARLIPDFDKGKP</sequence>
<dbReference type="STRING" id="490188.SAMN04488068_2403"/>
<evidence type="ECO:0000256" key="1">
    <source>
        <dbReference type="ARBA" id="ARBA00022490"/>
    </source>
</evidence>
<evidence type="ECO:0000256" key="2">
    <source>
        <dbReference type="ARBA" id="ARBA00022517"/>
    </source>
</evidence>
<dbReference type="SUPFAM" id="SSF74942">
    <property type="entry name" value="YhbC-like, C-terminal domain"/>
    <property type="match status" value="1"/>
</dbReference>
<dbReference type="Gene3D" id="2.30.30.180">
    <property type="entry name" value="Ribosome maturation factor RimP, C-terminal domain"/>
    <property type="match status" value="1"/>
</dbReference>
<evidence type="ECO:0000259" key="5">
    <source>
        <dbReference type="Pfam" id="PF17384"/>
    </source>
</evidence>
<dbReference type="InterPro" id="IPR028998">
    <property type="entry name" value="RimP_C"/>
</dbReference>
<dbReference type="GO" id="GO:0005829">
    <property type="term" value="C:cytosol"/>
    <property type="evidence" value="ECO:0007669"/>
    <property type="project" value="TreeGrafter"/>
</dbReference>
<dbReference type="InterPro" id="IPR028989">
    <property type="entry name" value="RimP_N"/>
</dbReference>
<accession>A0A1M5PZ94</accession>
<reference evidence="6 7" key="1">
    <citation type="submission" date="2016-11" db="EMBL/GenBank/DDBJ databases">
        <authorList>
            <person name="Jaros S."/>
            <person name="Januszkiewicz K."/>
            <person name="Wedrychowicz H."/>
        </authorList>
    </citation>
    <scope>NUCLEOTIDE SEQUENCE [LARGE SCALE GENOMIC DNA]</scope>
    <source>
        <strain evidence="6 7">CGMCC 1.7049</strain>
    </source>
</reference>
<evidence type="ECO:0000313" key="6">
    <source>
        <dbReference type="EMBL" id="SHH06986.1"/>
    </source>
</evidence>
<comment type="function">
    <text evidence="3">Required for maturation of 30S ribosomal subunits.</text>
</comment>
<proteinExistence type="inferred from homology"/>
<evidence type="ECO:0000313" key="7">
    <source>
        <dbReference type="Proteomes" id="UP000199758"/>
    </source>
</evidence>
<comment type="similarity">
    <text evidence="3">Belongs to the RimP family.</text>
</comment>
<dbReference type="Proteomes" id="UP000199758">
    <property type="component" value="Unassembled WGS sequence"/>
</dbReference>
<dbReference type="FunFam" id="3.30.300.70:FF:000001">
    <property type="entry name" value="Ribosome maturation factor RimP"/>
    <property type="match status" value="1"/>
</dbReference>
<dbReference type="HAMAP" id="MF_01077">
    <property type="entry name" value="RimP"/>
    <property type="match status" value="1"/>
</dbReference>
<name>A0A1M5PZ94_9GAMM</name>
<evidence type="ECO:0000256" key="3">
    <source>
        <dbReference type="HAMAP-Rule" id="MF_01077"/>
    </source>
</evidence>
<dbReference type="AlphaFoldDB" id="A0A1M5PZ94"/>
<dbReference type="Pfam" id="PF02576">
    <property type="entry name" value="RimP_N"/>
    <property type="match status" value="1"/>
</dbReference>
<dbReference type="GO" id="GO:0000028">
    <property type="term" value="P:ribosomal small subunit assembly"/>
    <property type="evidence" value="ECO:0007669"/>
    <property type="project" value="TreeGrafter"/>
</dbReference>
<comment type="subcellular location">
    <subcellularLocation>
        <location evidence="3">Cytoplasm</location>
    </subcellularLocation>
</comment>
<organism evidence="6 7">
    <name type="scientific">Hydrocarboniphaga daqingensis</name>
    <dbReference type="NCBI Taxonomy" id="490188"/>
    <lineage>
        <taxon>Bacteria</taxon>
        <taxon>Pseudomonadati</taxon>
        <taxon>Pseudomonadota</taxon>
        <taxon>Gammaproteobacteria</taxon>
        <taxon>Nevskiales</taxon>
        <taxon>Nevskiaceae</taxon>
        <taxon>Hydrocarboniphaga</taxon>
    </lineage>
</organism>
<keyword evidence="1 3" id="KW-0963">Cytoplasm</keyword>
<evidence type="ECO:0000259" key="4">
    <source>
        <dbReference type="Pfam" id="PF02576"/>
    </source>
</evidence>